<dbReference type="CDD" id="cd00537">
    <property type="entry name" value="MTHFR"/>
    <property type="match status" value="1"/>
</dbReference>
<gene>
    <name evidence="13" type="primary">metF</name>
    <name evidence="13" type="ORF">BN873_210169</name>
</gene>
<comment type="caution">
    <text evidence="13">The sequence shown here is derived from an EMBL/GenBank/DDBJ whole genome shotgun (WGS) entry which is preliminary data.</text>
</comment>
<dbReference type="PANTHER" id="PTHR45754">
    <property type="entry name" value="METHYLENETETRAHYDROFOLATE REDUCTASE"/>
    <property type="match status" value="1"/>
</dbReference>
<protein>
    <recommendedName>
        <fullName evidence="12">Methylenetetrahydrofolate reductase</fullName>
        <ecNumber evidence="12">1.5.1.54</ecNumber>
    </recommendedName>
</protein>
<comment type="pathway">
    <text evidence="2 12">One-carbon metabolism; tetrahydrofolate interconversion.</text>
</comment>
<evidence type="ECO:0000256" key="5">
    <source>
        <dbReference type="ARBA" id="ARBA00022630"/>
    </source>
</evidence>
<dbReference type="GO" id="GO:0009086">
    <property type="term" value="P:methionine biosynthetic process"/>
    <property type="evidence" value="ECO:0007669"/>
    <property type="project" value="UniProtKB-KW"/>
</dbReference>
<keyword evidence="4" id="KW-0028">Amino-acid biosynthesis</keyword>
<sequence length="285" mass="31835">MDSQKHYPKQISCEFFPPNTDEGMAKLAAARKALMPISPAFFSVTYGAGGSTRERTLQAIQGIRANSDVDAAPHLTCVASTRAGIREILTTYRKLDIRRLVALRGDLPSGMSEFGEFRYANELVEFIRAETGDHFHIEVAAYPEFHPQARTTERDLLNFKRKVDAGANSAITQYFYNPESYFRFVDDCEKLGLDLPIVPGIMPITNFSQLARFSDNCGAEIPRWIRKRLESYGDDLSAIRAYGLDVVTDLCRRLLAAGAPGLHFYTMNRAGPTLAICERLALIRG</sequence>
<dbReference type="AlphaFoldDB" id="W6MCF3"/>
<evidence type="ECO:0000313" key="14">
    <source>
        <dbReference type="Proteomes" id="UP000035760"/>
    </source>
</evidence>
<dbReference type="EC" id="1.5.1.54" evidence="12"/>
<proteinExistence type="inferred from homology"/>
<dbReference type="InterPro" id="IPR004620">
    <property type="entry name" value="MTHF_reductase_bac"/>
</dbReference>
<evidence type="ECO:0000256" key="8">
    <source>
        <dbReference type="ARBA" id="ARBA00023027"/>
    </source>
</evidence>
<keyword evidence="8" id="KW-0520">NAD</keyword>
<evidence type="ECO:0000256" key="1">
    <source>
        <dbReference type="ARBA" id="ARBA00001974"/>
    </source>
</evidence>
<dbReference type="GO" id="GO:0071949">
    <property type="term" value="F:FAD binding"/>
    <property type="evidence" value="ECO:0007669"/>
    <property type="project" value="TreeGrafter"/>
</dbReference>
<dbReference type="Proteomes" id="UP000035760">
    <property type="component" value="Unassembled WGS sequence"/>
</dbReference>
<evidence type="ECO:0000256" key="3">
    <source>
        <dbReference type="ARBA" id="ARBA00006743"/>
    </source>
</evidence>
<dbReference type="OrthoDB" id="9812555at2"/>
<keyword evidence="5 12" id="KW-0285">Flavoprotein</keyword>
<dbReference type="STRING" id="1400863.BN873_210169"/>
<evidence type="ECO:0000256" key="9">
    <source>
        <dbReference type="ARBA" id="ARBA00023167"/>
    </source>
</evidence>
<dbReference type="Pfam" id="PF02219">
    <property type="entry name" value="MTHFR"/>
    <property type="match status" value="1"/>
</dbReference>
<keyword evidence="9" id="KW-0486">Methionine biosynthesis</keyword>
<evidence type="ECO:0000256" key="2">
    <source>
        <dbReference type="ARBA" id="ARBA00004777"/>
    </source>
</evidence>
<dbReference type="RefSeq" id="WP_048671552.1">
    <property type="nucleotide sequence ID" value="NZ_CBTJ020000027.1"/>
</dbReference>
<dbReference type="InterPro" id="IPR029041">
    <property type="entry name" value="FAD-linked_oxidoreductase-like"/>
</dbReference>
<dbReference type="UniPathway" id="UPA00193"/>
<evidence type="ECO:0000313" key="13">
    <source>
        <dbReference type="EMBL" id="CDI01948.1"/>
    </source>
</evidence>
<accession>W6MCF3</accession>
<reference evidence="13" key="1">
    <citation type="submission" date="2013-07" db="EMBL/GenBank/DDBJ databases">
        <authorList>
            <person name="McIlroy S."/>
        </authorList>
    </citation>
    <scope>NUCLEOTIDE SEQUENCE [LARGE SCALE GENOMIC DNA]</scope>
    <source>
        <strain evidence="13">Run_A_D11</strain>
    </source>
</reference>
<dbReference type="NCBIfam" id="TIGR00676">
    <property type="entry name" value="fadh2"/>
    <property type="match status" value="1"/>
</dbReference>
<evidence type="ECO:0000256" key="10">
    <source>
        <dbReference type="ARBA" id="ARBA00034478"/>
    </source>
</evidence>
<evidence type="ECO:0000256" key="7">
    <source>
        <dbReference type="ARBA" id="ARBA00023002"/>
    </source>
</evidence>
<evidence type="ECO:0000256" key="12">
    <source>
        <dbReference type="RuleBase" id="RU003862"/>
    </source>
</evidence>
<dbReference type="SUPFAM" id="SSF51730">
    <property type="entry name" value="FAD-linked oxidoreductase"/>
    <property type="match status" value="1"/>
</dbReference>
<evidence type="ECO:0000256" key="4">
    <source>
        <dbReference type="ARBA" id="ARBA00022605"/>
    </source>
</evidence>
<dbReference type="PANTHER" id="PTHR45754:SF3">
    <property type="entry name" value="METHYLENETETRAHYDROFOLATE REDUCTASE (NADPH)"/>
    <property type="match status" value="1"/>
</dbReference>
<dbReference type="EMBL" id="CBTJ020000027">
    <property type="protein sequence ID" value="CDI01948.1"/>
    <property type="molecule type" value="Genomic_DNA"/>
</dbReference>
<keyword evidence="7 12" id="KW-0560">Oxidoreductase</keyword>
<reference evidence="13" key="2">
    <citation type="submission" date="2014-03" db="EMBL/GenBank/DDBJ databases">
        <title>Candidatus Competibacter-lineage genomes retrieved from metagenomes reveal functional metabolic diversity.</title>
        <authorList>
            <person name="McIlroy S.J."/>
            <person name="Albertsen M."/>
            <person name="Andresen E.K."/>
            <person name="Saunders A.M."/>
            <person name="Kristiansen R."/>
            <person name="Stokholm-Bjerregaard M."/>
            <person name="Nielsen K.L."/>
            <person name="Nielsen P.H."/>
        </authorList>
    </citation>
    <scope>NUCLEOTIDE SEQUENCE</scope>
    <source>
        <strain evidence="13">Run_A_D11</strain>
    </source>
</reference>
<keyword evidence="6 12" id="KW-0274">FAD</keyword>
<dbReference type="GO" id="GO:0005829">
    <property type="term" value="C:cytosol"/>
    <property type="evidence" value="ECO:0007669"/>
    <property type="project" value="InterPro"/>
</dbReference>
<comment type="catalytic activity">
    <reaction evidence="11">
        <text>(6S)-5-methyl-5,6,7,8-tetrahydrofolate + NAD(+) = (6R)-5,10-methylene-5,6,7,8-tetrahydrofolate + NADH + H(+)</text>
        <dbReference type="Rhea" id="RHEA:19821"/>
        <dbReference type="ChEBI" id="CHEBI:15378"/>
        <dbReference type="ChEBI" id="CHEBI:15636"/>
        <dbReference type="ChEBI" id="CHEBI:18608"/>
        <dbReference type="ChEBI" id="CHEBI:57540"/>
        <dbReference type="ChEBI" id="CHEBI:57945"/>
        <dbReference type="EC" id="1.5.1.54"/>
    </reaction>
    <physiologicalReaction direction="right-to-left" evidence="11">
        <dbReference type="Rhea" id="RHEA:19823"/>
    </physiologicalReaction>
</comment>
<dbReference type="GO" id="GO:0035999">
    <property type="term" value="P:tetrahydrofolate interconversion"/>
    <property type="evidence" value="ECO:0007669"/>
    <property type="project" value="UniProtKB-UniPathway"/>
</dbReference>
<evidence type="ECO:0000256" key="11">
    <source>
        <dbReference type="ARBA" id="ARBA00048628"/>
    </source>
</evidence>
<evidence type="ECO:0000256" key="6">
    <source>
        <dbReference type="ARBA" id="ARBA00022827"/>
    </source>
</evidence>
<organism evidence="13 14">
    <name type="scientific">Candidatus Competibacter denitrificans Run_A_D11</name>
    <dbReference type="NCBI Taxonomy" id="1400863"/>
    <lineage>
        <taxon>Bacteria</taxon>
        <taxon>Pseudomonadati</taxon>
        <taxon>Pseudomonadota</taxon>
        <taxon>Gammaproteobacteria</taxon>
        <taxon>Candidatus Competibacteraceae</taxon>
        <taxon>Candidatus Competibacter</taxon>
    </lineage>
</organism>
<keyword evidence="14" id="KW-1185">Reference proteome</keyword>
<comment type="pathway">
    <text evidence="10">Amino-acid biosynthesis; L-methionine biosynthesis via de novo pathway.</text>
</comment>
<dbReference type="Gene3D" id="3.20.20.220">
    <property type="match status" value="1"/>
</dbReference>
<comment type="cofactor">
    <cofactor evidence="1 12">
        <name>FAD</name>
        <dbReference type="ChEBI" id="CHEBI:57692"/>
    </cofactor>
</comment>
<name>W6MCF3_9GAMM</name>
<dbReference type="GO" id="GO:0106312">
    <property type="term" value="F:methylenetetrahydrofolate reductase (NADH) activity"/>
    <property type="evidence" value="ECO:0007669"/>
    <property type="project" value="UniProtKB-EC"/>
</dbReference>
<dbReference type="InterPro" id="IPR003171">
    <property type="entry name" value="Mehydrof_redctse-like"/>
</dbReference>
<comment type="similarity">
    <text evidence="3 12">Belongs to the methylenetetrahydrofolate reductase family.</text>
</comment>